<organism evidence="2 3">
    <name type="scientific">Riemerella columbipharyngis</name>
    <dbReference type="NCBI Taxonomy" id="1071918"/>
    <lineage>
        <taxon>Bacteria</taxon>
        <taxon>Pseudomonadati</taxon>
        <taxon>Bacteroidota</taxon>
        <taxon>Flavobacteriia</taxon>
        <taxon>Flavobacteriales</taxon>
        <taxon>Weeksellaceae</taxon>
        <taxon>Riemerella</taxon>
    </lineage>
</organism>
<keyword evidence="2" id="KW-0378">Hydrolase</keyword>
<keyword evidence="2" id="KW-0808">Transferase</keyword>
<dbReference type="GO" id="GO:0016787">
    <property type="term" value="F:hydrolase activity"/>
    <property type="evidence" value="ECO:0007669"/>
    <property type="project" value="UniProtKB-KW"/>
</dbReference>
<dbReference type="InterPro" id="IPR002656">
    <property type="entry name" value="Acyl_transf_3_dom"/>
</dbReference>
<dbReference type="GO" id="GO:0016020">
    <property type="term" value="C:membrane"/>
    <property type="evidence" value="ECO:0007669"/>
    <property type="project" value="TreeGrafter"/>
</dbReference>
<sequence>MKLELLTNKNRIFGLDILRAIAILFVVFTHAGKFFPPKYIKYYMMFDYDGVGIFFVLSGFLIGNIFIKQVEGKQVTFGEIKFFWIKRWTRTLPNYYFILIILIIFNISQINIRGGILHLIFLQNLLEIPKNNFFGWSWSLSVEEWFYIFFPLAVYLLFSLKFSIKKSIFIYSFIFILTIPIFRFLVYHSKVNFTYENYYSLSHSVFYRLDAIAYGVMAAYLYSYYRKWWNTYKKPLLIVGIILLSLALYFGHFISGYAYKLSELSLTSITVFCFLPYLNSIKYSKSLFYKPITFLSVTSYSLYLVNYTNPNSTFR</sequence>
<protein>
    <submittedName>
        <fullName evidence="2">Peptidoglycan/LPS O-acetylase OafA/YrhL, contains acyltransferase and SGNH-hydrolase domains</fullName>
    </submittedName>
</protein>
<dbReference type="InterPro" id="IPR050879">
    <property type="entry name" value="Acyltransferase_3"/>
</dbReference>
<proteinExistence type="predicted"/>
<dbReference type="EMBL" id="FNAS01000008">
    <property type="protein sequence ID" value="SDE39192.1"/>
    <property type="molecule type" value="Genomic_DNA"/>
</dbReference>
<dbReference type="STRING" id="1071918.SAMN05421544_10862"/>
<evidence type="ECO:0000259" key="1">
    <source>
        <dbReference type="Pfam" id="PF01757"/>
    </source>
</evidence>
<feature type="domain" description="Acyltransferase 3" evidence="1">
    <location>
        <begin position="14"/>
        <end position="307"/>
    </location>
</feature>
<dbReference type="Proteomes" id="UP000198517">
    <property type="component" value="Unassembled WGS sequence"/>
</dbReference>
<evidence type="ECO:0000313" key="2">
    <source>
        <dbReference type="EMBL" id="SDE39192.1"/>
    </source>
</evidence>
<dbReference type="OrthoDB" id="290051at2"/>
<dbReference type="GO" id="GO:0000271">
    <property type="term" value="P:polysaccharide biosynthetic process"/>
    <property type="evidence" value="ECO:0007669"/>
    <property type="project" value="TreeGrafter"/>
</dbReference>
<reference evidence="2 3" key="1">
    <citation type="submission" date="2016-10" db="EMBL/GenBank/DDBJ databases">
        <authorList>
            <person name="de Groot N.N."/>
        </authorList>
    </citation>
    <scope>NUCLEOTIDE SEQUENCE [LARGE SCALE GENOMIC DNA]</scope>
    <source>
        <strain evidence="2 3">DSM 24015</strain>
    </source>
</reference>
<dbReference type="PANTHER" id="PTHR23028">
    <property type="entry name" value="ACETYLTRANSFERASE"/>
    <property type="match status" value="1"/>
</dbReference>
<keyword evidence="2" id="KW-0012">Acyltransferase</keyword>
<gene>
    <name evidence="2" type="ORF">SAMN05421544_10862</name>
</gene>
<dbReference type="AlphaFoldDB" id="A0A1G7CIL4"/>
<dbReference type="Pfam" id="PF01757">
    <property type="entry name" value="Acyl_transf_3"/>
    <property type="match status" value="1"/>
</dbReference>
<keyword evidence="3" id="KW-1185">Reference proteome</keyword>
<dbReference type="PANTHER" id="PTHR23028:SF53">
    <property type="entry name" value="ACYL_TRANSF_3 DOMAIN-CONTAINING PROTEIN"/>
    <property type="match status" value="1"/>
</dbReference>
<accession>A0A1G7CIL4</accession>
<name>A0A1G7CIL4_9FLAO</name>
<evidence type="ECO:0000313" key="3">
    <source>
        <dbReference type="Proteomes" id="UP000198517"/>
    </source>
</evidence>
<dbReference type="RefSeq" id="WP_092736542.1">
    <property type="nucleotide sequence ID" value="NZ_FNAS01000008.1"/>
</dbReference>
<dbReference type="GO" id="GO:0016747">
    <property type="term" value="F:acyltransferase activity, transferring groups other than amino-acyl groups"/>
    <property type="evidence" value="ECO:0007669"/>
    <property type="project" value="InterPro"/>
</dbReference>